<proteinExistence type="predicted"/>
<accession>A0A6C0JHT2</accession>
<dbReference type="EMBL" id="MN740405">
    <property type="protein sequence ID" value="QHU04943.1"/>
    <property type="molecule type" value="Genomic_DNA"/>
</dbReference>
<protein>
    <submittedName>
        <fullName evidence="2">Uncharacterized protein</fullName>
    </submittedName>
</protein>
<feature type="compositionally biased region" description="Basic residues" evidence="1">
    <location>
        <begin position="788"/>
        <end position="818"/>
    </location>
</feature>
<evidence type="ECO:0000256" key="1">
    <source>
        <dbReference type="SAM" id="MobiDB-lite"/>
    </source>
</evidence>
<evidence type="ECO:0000313" key="2">
    <source>
        <dbReference type="EMBL" id="QHU04943.1"/>
    </source>
</evidence>
<feature type="region of interest" description="Disordered" evidence="1">
    <location>
        <begin position="775"/>
        <end position="818"/>
    </location>
</feature>
<dbReference type="AlphaFoldDB" id="A0A6C0JHT2"/>
<name>A0A6C0JHT2_9ZZZZ</name>
<reference evidence="2" key="1">
    <citation type="journal article" date="2020" name="Nature">
        <title>Giant virus diversity and host interactions through global metagenomics.</title>
        <authorList>
            <person name="Schulz F."/>
            <person name="Roux S."/>
            <person name="Paez-Espino D."/>
            <person name="Jungbluth S."/>
            <person name="Walsh D.A."/>
            <person name="Denef V.J."/>
            <person name="McMahon K.D."/>
            <person name="Konstantinidis K.T."/>
            <person name="Eloe-Fadrosh E.A."/>
            <person name="Kyrpides N.C."/>
            <person name="Woyke T."/>
        </authorList>
    </citation>
    <scope>NUCLEOTIDE SEQUENCE</scope>
    <source>
        <strain evidence="2">GVMAG-M-3300027708-5</strain>
    </source>
</reference>
<sequence length="818" mass="94670">MAEKRKPEILELPLTVFFHNQGPTSRPKLGLQPLHTPFESPQLYNSFFTTDYQDAFRTQLIQIMPTHKEYVHRLALSKKSYFEQSTELDEDKKREFKQLYFRYSLLIDYIDMVHDITKCFDYILFLLKKLKLNENLNQLQRLITDLCGGNYSSIRIKTSHEIQKFLINQYIDELRKMGFLISYYQDPISVTKENASQTVSDITVCARESGRYFQSFLESTGVERVLTSVKHNALGAIDGCKGDKECTSETVTWRHTVAGIFDLKITSTSGKSTIKVSIIGAKPSEEYSFDITGEIILDDVIQLLQNEKIPFRRTGGQRTNNIKPNFQFDKNDPTHCAVLISLKTICDKRLLQRMQTDYSGTGMPSIRLDAFTTTDRYVAAGTVLAFLGGDIQYCPSVLLTREDGFDRYDFEKFDDIGEELLKRYCYFSEYLKFFSLQSPGYDAGHKPDSLIVEAFDFTTRYIRGVEEKVSNQEHLFYNFWEFIFLTAVSKSEEKWEIKKRDCSDKVSKVQQCLETDLSLETNKQQLINSLLSIPTVIPSISELIAEIEEQQDDIDVLDKRIPFGILYNLFINRPKANAETDQFLWNKAFPTSDLWDKVSIDTINNFIKEHKLKHSNASLNFLPKSYIVKASGTNIIIVDNFLLIQYLTEELGELQHFVSNYKLNEDDDELMITIINNSAGRGEFRYLLRIPITAELLINISFKLETGRRQTIDDLYPLYDIIGKKLFSIVKEWLQLQDLDEVAFKNFLINCILSPDSRDFNRIWIQSQPGYQDLNNGFQLTGPSGKAKGGKKTTKRQNKKNKKTKKLRKHKKGKSRKY</sequence>
<organism evidence="2">
    <name type="scientific">viral metagenome</name>
    <dbReference type="NCBI Taxonomy" id="1070528"/>
    <lineage>
        <taxon>unclassified sequences</taxon>
        <taxon>metagenomes</taxon>
        <taxon>organismal metagenomes</taxon>
    </lineage>
</organism>